<dbReference type="PANTHER" id="PTHR12358:SF106">
    <property type="entry name" value="LIPID KINASE YEGS"/>
    <property type="match status" value="1"/>
</dbReference>
<dbReference type="Gene3D" id="2.60.200.40">
    <property type="match status" value="1"/>
</dbReference>
<evidence type="ECO:0000256" key="4">
    <source>
        <dbReference type="ARBA" id="ARBA00022679"/>
    </source>
</evidence>
<dbReference type="Pfam" id="PF00781">
    <property type="entry name" value="DAGK_cat"/>
    <property type="match status" value="1"/>
</dbReference>
<keyword evidence="4" id="KW-0808">Transferase</keyword>
<dbReference type="InterPro" id="IPR016064">
    <property type="entry name" value="NAD/diacylglycerol_kinase_sf"/>
</dbReference>
<organism evidence="14 15">
    <name type="scientific">Sinobaca qinghaiensis</name>
    <dbReference type="NCBI Taxonomy" id="342944"/>
    <lineage>
        <taxon>Bacteria</taxon>
        <taxon>Bacillati</taxon>
        <taxon>Bacillota</taxon>
        <taxon>Bacilli</taxon>
        <taxon>Bacillales</taxon>
        <taxon>Sporolactobacillaceae</taxon>
        <taxon>Sinobaca</taxon>
    </lineage>
</organism>
<accession>A0A419UZT5</accession>
<comment type="caution">
    <text evidence="14">The sequence shown here is derived from an EMBL/GenBank/DDBJ whole genome shotgun (WGS) entry which is preliminary data.</text>
</comment>
<evidence type="ECO:0000256" key="9">
    <source>
        <dbReference type="ARBA" id="ARBA00022842"/>
    </source>
</evidence>
<dbReference type="GO" id="GO:0004143">
    <property type="term" value="F:ATP-dependent diacylglycerol kinase activity"/>
    <property type="evidence" value="ECO:0007669"/>
    <property type="project" value="TreeGrafter"/>
</dbReference>
<proteinExistence type="inferred from homology"/>
<dbReference type="InterPro" id="IPR001206">
    <property type="entry name" value="Diacylglycerol_kinase_cat_dom"/>
</dbReference>
<dbReference type="SUPFAM" id="SSF111331">
    <property type="entry name" value="NAD kinase/diacylglycerol kinase-like"/>
    <property type="match status" value="1"/>
</dbReference>
<dbReference type="PANTHER" id="PTHR12358">
    <property type="entry name" value="SPHINGOSINE KINASE"/>
    <property type="match status" value="1"/>
</dbReference>
<name>A0A419UZT5_9BACL</name>
<keyword evidence="7 14" id="KW-0418">Kinase</keyword>
<dbReference type="GO" id="GO:0046872">
    <property type="term" value="F:metal ion binding"/>
    <property type="evidence" value="ECO:0007669"/>
    <property type="project" value="UniProtKB-KW"/>
</dbReference>
<keyword evidence="9" id="KW-0460">Magnesium</keyword>
<keyword evidence="15" id="KW-1185">Reference proteome</keyword>
<dbReference type="Pfam" id="PF19279">
    <property type="entry name" value="YegS_C"/>
    <property type="match status" value="1"/>
</dbReference>
<feature type="domain" description="DAGKc" evidence="13">
    <location>
        <begin position="1"/>
        <end position="132"/>
    </location>
</feature>
<dbReference type="NCBIfam" id="TIGR00147">
    <property type="entry name" value="YegS/Rv2252/BmrU family lipid kinase"/>
    <property type="match status" value="1"/>
</dbReference>
<keyword evidence="12" id="KW-1208">Phospholipid metabolism</keyword>
<keyword evidence="11" id="KW-0594">Phospholipid biosynthesis</keyword>
<comment type="similarity">
    <text evidence="2">Belongs to the diacylglycerol/lipid kinase family.</text>
</comment>
<keyword evidence="5" id="KW-0479">Metal-binding</keyword>
<keyword evidence="8" id="KW-0067">ATP-binding</keyword>
<comment type="cofactor">
    <cofactor evidence="1">
        <name>Mg(2+)</name>
        <dbReference type="ChEBI" id="CHEBI:18420"/>
    </cofactor>
</comment>
<evidence type="ECO:0000313" key="14">
    <source>
        <dbReference type="EMBL" id="RKD71207.1"/>
    </source>
</evidence>
<gene>
    <name evidence="14" type="ORF">ATL39_2603</name>
</gene>
<sequence>MKRARVIYNPTSGREQMKKDLPYILDRMEQNGYETSSHMTKAEGCAKTEARRAALAGFDVIVAAGGDGTIFEVINGIADLETRPKLGLIPSGTTNDMARALGISDVGIEGVCDVLCGNYSQPVDIGKVGDKYFINIAAGGKLTELTYDTPSRLKTMMGQFAYYLKGFEKLRDLHPQKVRVEYDDNVFEGEIMLFLVANTNSVGGFEKLLPEAKYNDGKFDVILIKKTNLAELMRIGTQALNAEHLNHERVMYVKASRVKIDVEGDMQLNLDGEHGGELPCEFINLHHHIEMFSPKIK</sequence>
<dbReference type="Proteomes" id="UP000285120">
    <property type="component" value="Unassembled WGS sequence"/>
</dbReference>
<evidence type="ECO:0000256" key="3">
    <source>
        <dbReference type="ARBA" id="ARBA00022516"/>
    </source>
</evidence>
<dbReference type="Gene3D" id="3.40.50.10330">
    <property type="entry name" value="Probable inorganic polyphosphate/atp-NAD kinase, domain 1"/>
    <property type="match status" value="1"/>
</dbReference>
<evidence type="ECO:0000256" key="7">
    <source>
        <dbReference type="ARBA" id="ARBA00022777"/>
    </source>
</evidence>
<dbReference type="InterPro" id="IPR045540">
    <property type="entry name" value="YegS/DAGK_C"/>
</dbReference>
<evidence type="ECO:0000256" key="8">
    <source>
        <dbReference type="ARBA" id="ARBA00022840"/>
    </source>
</evidence>
<dbReference type="EMBL" id="RAPK01000010">
    <property type="protein sequence ID" value="RKD71207.1"/>
    <property type="molecule type" value="Genomic_DNA"/>
</dbReference>
<evidence type="ECO:0000256" key="1">
    <source>
        <dbReference type="ARBA" id="ARBA00001946"/>
    </source>
</evidence>
<dbReference type="GO" id="GO:0005524">
    <property type="term" value="F:ATP binding"/>
    <property type="evidence" value="ECO:0007669"/>
    <property type="project" value="UniProtKB-KW"/>
</dbReference>
<evidence type="ECO:0000256" key="2">
    <source>
        <dbReference type="ARBA" id="ARBA00005983"/>
    </source>
</evidence>
<evidence type="ECO:0000256" key="5">
    <source>
        <dbReference type="ARBA" id="ARBA00022723"/>
    </source>
</evidence>
<dbReference type="InterPro" id="IPR017438">
    <property type="entry name" value="ATP-NAD_kinase_N"/>
</dbReference>
<reference evidence="14 15" key="1">
    <citation type="submission" date="2018-09" db="EMBL/GenBank/DDBJ databases">
        <title>Genomic Encyclopedia of Archaeal and Bacterial Type Strains, Phase II (KMG-II): from individual species to whole genera.</title>
        <authorList>
            <person name="Goeker M."/>
        </authorList>
    </citation>
    <scope>NUCLEOTIDE SEQUENCE [LARGE SCALE GENOMIC DNA]</scope>
    <source>
        <strain evidence="14 15">DSM 17008</strain>
    </source>
</reference>
<keyword evidence="6" id="KW-0547">Nucleotide-binding</keyword>
<dbReference type="OrthoDB" id="142078at2"/>
<dbReference type="InterPro" id="IPR050187">
    <property type="entry name" value="Lipid_Phosphate_FormReg"/>
</dbReference>
<evidence type="ECO:0000256" key="6">
    <source>
        <dbReference type="ARBA" id="ARBA00022741"/>
    </source>
</evidence>
<keyword evidence="3" id="KW-0444">Lipid biosynthesis</keyword>
<dbReference type="PROSITE" id="PS50146">
    <property type="entry name" value="DAGK"/>
    <property type="match status" value="1"/>
</dbReference>
<dbReference type="SMART" id="SM00046">
    <property type="entry name" value="DAGKc"/>
    <property type="match status" value="1"/>
</dbReference>
<dbReference type="InterPro" id="IPR005218">
    <property type="entry name" value="Diacylglycerol/lipid_kinase"/>
</dbReference>
<evidence type="ECO:0000256" key="10">
    <source>
        <dbReference type="ARBA" id="ARBA00023098"/>
    </source>
</evidence>
<dbReference type="NCBIfam" id="NF009874">
    <property type="entry name" value="PRK13337.1"/>
    <property type="match status" value="1"/>
</dbReference>
<protein>
    <submittedName>
        <fullName evidence="14">Diacylglycerol kinase</fullName>
    </submittedName>
</protein>
<dbReference type="RefSeq" id="WP_120193758.1">
    <property type="nucleotide sequence ID" value="NZ_RAPK01000010.1"/>
</dbReference>
<dbReference type="NCBIfam" id="NF009603">
    <property type="entry name" value="PRK13055.1"/>
    <property type="match status" value="1"/>
</dbReference>
<evidence type="ECO:0000256" key="12">
    <source>
        <dbReference type="ARBA" id="ARBA00023264"/>
    </source>
</evidence>
<evidence type="ECO:0000256" key="11">
    <source>
        <dbReference type="ARBA" id="ARBA00023209"/>
    </source>
</evidence>
<evidence type="ECO:0000313" key="15">
    <source>
        <dbReference type="Proteomes" id="UP000285120"/>
    </source>
</evidence>
<dbReference type="GO" id="GO:0008654">
    <property type="term" value="P:phospholipid biosynthetic process"/>
    <property type="evidence" value="ECO:0007669"/>
    <property type="project" value="UniProtKB-KW"/>
</dbReference>
<dbReference type="GO" id="GO:0005886">
    <property type="term" value="C:plasma membrane"/>
    <property type="evidence" value="ECO:0007669"/>
    <property type="project" value="TreeGrafter"/>
</dbReference>
<evidence type="ECO:0000259" key="13">
    <source>
        <dbReference type="PROSITE" id="PS50146"/>
    </source>
</evidence>
<dbReference type="AlphaFoldDB" id="A0A419UZT5"/>
<keyword evidence="10" id="KW-0443">Lipid metabolism</keyword>